<dbReference type="Proteomes" id="UP000650511">
    <property type="component" value="Unassembled WGS sequence"/>
</dbReference>
<dbReference type="EMBL" id="BMHA01000014">
    <property type="protein sequence ID" value="GGI09323.1"/>
    <property type="molecule type" value="Genomic_DNA"/>
</dbReference>
<evidence type="ECO:0000313" key="2">
    <source>
        <dbReference type="EMBL" id="GGI09323.1"/>
    </source>
</evidence>
<dbReference type="RefSeq" id="WP_130650320.1">
    <property type="nucleotide sequence ID" value="NZ_BMHA01000014.1"/>
</dbReference>
<comment type="caution">
    <text evidence="2">The sequence shown here is derived from an EMBL/GenBank/DDBJ whole genome shotgun (WGS) entry which is preliminary data.</text>
</comment>
<reference evidence="2" key="1">
    <citation type="journal article" date="2014" name="Int. J. Syst. Evol. Microbiol.">
        <title>Complete genome sequence of Corynebacterium casei LMG S-19264T (=DSM 44701T), isolated from a smear-ripened cheese.</title>
        <authorList>
            <consortium name="US DOE Joint Genome Institute (JGI-PGF)"/>
            <person name="Walter F."/>
            <person name="Albersmeier A."/>
            <person name="Kalinowski J."/>
            <person name="Ruckert C."/>
        </authorList>
    </citation>
    <scope>NUCLEOTIDE SEQUENCE</scope>
    <source>
        <strain evidence="2">CGMCC 1.14988</strain>
    </source>
</reference>
<evidence type="ECO:0000259" key="1">
    <source>
        <dbReference type="Pfam" id="PF00117"/>
    </source>
</evidence>
<dbReference type="PROSITE" id="PS51273">
    <property type="entry name" value="GATASE_TYPE_1"/>
    <property type="match status" value="1"/>
</dbReference>
<dbReference type="InterPro" id="IPR017926">
    <property type="entry name" value="GATASE"/>
</dbReference>
<dbReference type="CDD" id="cd01741">
    <property type="entry name" value="GATase1_1"/>
    <property type="match status" value="1"/>
</dbReference>
<name>A0A8J3AB60_9ACTN</name>
<sequence length="245" mass="26400">MRALFIQHDPAAQPGLVGEHLRRRGFDLEVLPIGRSISDGTYLGPYPAAREFDLVVPLGAIWSLYDQQTVGTWIERELELLREADRDGVPVLGICFGGQALAAAHGGTVRAAPRPEIGFGSLDTDDPQLVPSGPWMQWHSDVFTVPTGGVEVARNAVGPQAFRLRRNLGLQFHPEVDSRILASWLELGGEGAAADLRRATGGDLEALVTDADRHLARCRRDVATLVDAFLARVAGLPVDVGSSVD</sequence>
<dbReference type="SUPFAM" id="SSF52317">
    <property type="entry name" value="Class I glutamine amidotransferase-like"/>
    <property type="match status" value="1"/>
</dbReference>
<dbReference type="OrthoDB" id="5196541at2"/>
<gene>
    <name evidence="2" type="ORF">GCM10011354_33510</name>
</gene>
<dbReference type="InterPro" id="IPR044992">
    <property type="entry name" value="ChyE-like"/>
</dbReference>
<dbReference type="Gene3D" id="3.40.50.880">
    <property type="match status" value="1"/>
</dbReference>
<dbReference type="AlphaFoldDB" id="A0A8J3AB60"/>
<dbReference type="InterPro" id="IPR029062">
    <property type="entry name" value="Class_I_gatase-like"/>
</dbReference>
<evidence type="ECO:0000313" key="3">
    <source>
        <dbReference type="Proteomes" id="UP000650511"/>
    </source>
</evidence>
<dbReference type="Pfam" id="PF00117">
    <property type="entry name" value="GATase"/>
    <property type="match status" value="1"/>
</dbReference>
<dbReference type="PANTHER" id="PTHR42695:SF5">
    <property type="entry name" value="GLUTAMINE AMIDOTRANSFERASE YLR126C-RELATED"/>
    <property type="match status" value="1"/>
</dbReference>
<dbReference type="GO" id="GO:0005829">
    <property type="term" value="C:cytosol"/>
    <property type="evidence" value="ECO:0007669"/>
    <property type="project" value="TreeGrafter"/>
</dbReference>
<keyword evidence="2" id="KW-0315">Glutamine amidotransferase</keyword>
<proteinExistence type="predicted"/>
<protein>
    <submittedName>
        <fullName evidence="2">Glutamine amidotransferase</fullName>
    </submittedName>
</protein>
<reference evidence="2" key="2">
    <citation type="submission" date="2020-09" db="EMBL/GenBank/DDBJ databases">
        <authorList>
            <person name="Sun Q."/>
            <person name="Zhou Y."/>
        </authorList>
    </citation>
    <scope>NUCLEOTIDE SEQUENCE</scope>
    <source>
        <strain evidence="2">CGMCC 1.14988</strain>
    </source>
</reference>
<accession>A0A8J3AB60</accession>
<dbReference type="PANTHER" id="PTHR42695">
    <property type="entry name" value="GLUTAMINE AMIDOTRANSFERASE YLR126C-RELATED"/>
    <property type="match status" value="1"/>
</dbReference>
<feature type="domain" description="Glutamine amidotransferase" evidence="1">
    <location>
        <begin position="66"/>
        <end position="179"/>
    </location>
</feature>
<keyword evidence="3" id="KW-1185">Reference proteome</keyword>
<organism evidence="2 3">
    <name type="scientific">Egicoccus halophilus</name>
    <dbReference type="NCBI Taxonomy" id="1670830"/>
    <lineage>
        <taxon>Bacteria</taxon>
        <taxon>Bacillati</taxon>
        <taxon>Actinomycetota</taxon>
        <taxon>Nitriliruptoria</taxon>
        <taxon>Egicoccales</taxon>
        <taxon>Egicoccaceae</taxon>
        <taxon>Egicoccus</taxon>
    </lineage>
</organism>